<keyword evidence="5" id="KW-0186">Copper</keyword>
<evidence type="ECO:0000256" key="7">
    <source>
        <dbReference type="ARBA" id="ARBA00025138"/>
    </source>
</evidence>
<reference evidence="9 10" key="1">
    <citation type="submission" date="2017-06" db="EMBL/GenBank/DDBJ databases">
        <authorList>
            <consortium name="Pathogen Informatics"/>
        </authorList>
    </citation>
    <scope>NUCLEOTIDE SEQUENCE [LARGE SCALE GENOMIC DNA]</scope>
    <source>
        <strain evidence="9 10">NCTC13839</strain>
    </source>
</reference>
<dbReference type="PROSITE" id="PS50846">
    <property type="entry name" value="HMA_2"/>
    <property type="match status" value="1"/>
</dbReference>
<feature type="domain" description="HMA" evidence="8">
    <location>
        <begin position="1"/>
        <end position="67"/>
    </location>
</feature>
<keyword evidence="10" id="KW-1185">Reference proteome</keyword>
<keyword evidence="3" id="KW-0963">Cytoplasm</keyword>
<dbReference type="NCBIfam" id="TIGR00003">
    <property type="entry name" value="copper ion binding protein"/>
    <property type="match status" value="1"/>
</dbReference>
<dbReference type="InterPro" id="IPR017969">
    <property type="entry name" value="Heavy-metal-associated_CS"/>
</dbReference>
<dbReference type="InterPro" id="IPR006122">
    <property type="entry name" value="HMA_Cu_ion-bd"/>
</dbReference>
<dbReference type="GO" id="GO:0005737">
    <property type="term" value="C:cytoplasm"/>
    <property type="evidence" value="ECO:0007669"/>
    <property type="project" value="UniProtKB-SubCell"/>
</dbReference>
<dbReference type="KEGG" id="sste:SAMEA4384403_0371"/>
<dbReference type="InterPro" id="IPR006121">
    <property type="entry name" value="HMA_dom"/>
</dbReference>
<dbReference type="PANTHER" id="PTHR46594:SF4">
    <property type="entry name" value="P-TYPE CATION-TRANSPORTING ATPASE"/>
    <property type="match status" value="1"/>
</dbReference>
<evidence type="ECO:0000256" key="2">
    <source>
        <dbReference type="ARBA" id="ARBA00015313"/>
    </source>
</evidence>
<dbReference type="GO" id="GO:0006825">
    <property type="term" value="P:copper ion transport"/>
    <property type="evidence" value="ECO:0007669"/>
    <property type="project" value="InterPro"/>
</dbReference>
<dbReference type="PRINTS" id="PR00944">
    <property type="entry name" value="CUEXPORT"/>
</dbReference>
<comment type="function">
    <text evidence="7">Chaperone that serves for the intracellular sequestration and transport of Cu(+). Delivers Cu(+) to the copper-exporting P-type ATPase A (CopA).</text>
</comment>
<dbReference type="SUPFAM" id="SSF55008">
    <property type="entry name" value="HMA, heavy metal-associated domain"/>
    <property type="match status" value="1"/>
</dbReference>
<dbReference type="PANTHER" id="PTHR46594">
    <property type="entry name" value="P-TYPE CATION-TRANSPORTING ATPASE"/>
    <property type="match status" value="1"/>
</dbReference>
<dbReference type="InterPro" id="IPR049740">
    <property type="entry name" value="CopZ"/>
</dbReference>
<comment type="subcellular location">
    <subcellularLocation>
        <location evidence="1">Cytoplasm</location>
    </subcellularLocation>
</comment>
<protein>
    <recommendedName>
        <fullName evidence="2">Copper chaperone CopZ</fullName>
    </recommendedName>
</protein>
<name>A0A239YHJ7_9STAP</name>
<evidence type="ECO:0000256" key="6">
    <source>
        <dbReference type="ARBA" id="ARBA00023186"/>
    </source>
</evidence>
<dbReference type="NCBIfam" id="NF033795">
    <property type="entry name" value="chaper_CopZ_Bs"/>
    <property type="match status" value="1"/>
</dbReference>
<organism evidence="9 10">
    <name type="scientific">Mammaliicoccus stepanovicii</name>
    <dbReference type="NCBI Taxonomy" id="643214"/>
    <lineage>
        <taxon>Bacteria</taxon>
        <taxon>Bacillati</taxon>
        <taxon>Bacillota</taxon>
        <taxon>Bacilli</taxon>
        <taxon>Bacillales</taxon>
        <taxon>Staphylococcaceae</taxon>
        <taxon>Mammaliicoccus</taxon>
    </lineage>
</organism>
<dbReference type="AlphaFoldDB" id="A0A239YHJ7"/>
<dbReference type="CDD" id="cd00371">
    <property type="entry name" value="HMA"/>
    <property type="match status" value="1"/>
</dbReference>
<dbReference type="Proteomes" id="UP000242084">
    <property type="component" value="Chromosome 1"/>
</dbReference>
<evidence type="ECO:0000256" key="1">
    <source>
        <dbReference type="ARBA" id="ARBA00004496"/>
    </source>
</evidence>
<accession>A0A239YHJ7</accession>
<keyword evidence="4" id="KW-0479">Metal-binding</keyword>
<dbReference type="PROSITE" id="PS01047">
    <property type="entry name" value="HMA_1"/>
    <property type="match status" value="1"/>
</dbReference>
<evidence type="ECO:0000256" key="5">
    <source>
        <dbReference type="ARBA" id="ARBA00023008"/>
    </source>
</evidence>
<evidence type="ECO:0000313" key="9">
    <source>
        <dbReference type="EMBL" id="SNV57664.1"/>
    </source>
</evidence>
<dbReference type="InterPro" id="IPR000428">
    <property type="entry name" value="Cu-bd"/>
</dbReference>
<dbReference type="FunFam" id="3.30.70.100:FF:000005">
    <property type="entry name" value="Copper-exporting P-type ATPase A"/>
    <property type="match status" value="1"/>
</dbReference>
<dbReference type="Gene3D" id="3.30.70.100">
    <property type="match status" value="1"/>
</dbReference>
<sequence length="69" mass="7644">MEKTIQVEGMTCEHCKSAVEGALNKLNGVNQATVDLEQGNVTVTFDENNIEIEQMNEAIEDQGYDVINK</sequence>
<evidence type="ECO:0000256" key="3">
    <source>
        <dbReference type="ARBA" id="ARBA00022490"/>
    </source>
</evidence>
<keyword evidence="6" id="KW-0143">Chaperone</keyword>
<dbReference type="EMBL" id="LT906462">
    <property type="protein sequence ID" value="SNV57664.1"/>
    <property type="molecule type" value="Genomic_DNA"/>
</dbReference>
<evidence type="ECO:0000313" key="10">
    <source>
        <dbReference type="Proteomes" id="UP000242084"/>
    </source>
</evidence>
<evidence type="ECO:0000259" key="8">
    <source>
        <dbReference type="PROSITE" id="PS50846"/>
    </source>
</evidence>
<evidence type="ECO:0000256" key="4">
    <source>
        <dbReference type="ARBA" id="ARBA00022723"/>
    </source>
</evidence>
<dbReference type="InterPro" id="IPR036163">
    <property type="entry name" value="HMA_dom_sf"/>
</dbReference>
<proteinExistence type="predicted"/>
<gene>
    <name evidence="9" type="primary">copZ_1</name>
    <name evidence="9" type="ORF">SAMEA4384403_00371</name>
</gene>
<dbReference type="Pfam" id="PF00403">
    <property type="entry name" value="HMA"/>
    <property type="match status" value="1"/>
</dbReference>
<dbReference type="GO" id="GO:0005507">
    <property type="term" value="F:copper ion binding"/>
    <property type="evidence" value="ECO:0007669"/>
    <property type="project" value="InterPro"/>
</dbReference>